<feature type="region of interest" description="Disordered" evidence="2">
    <location>
        <begin position="38"/>
        <end position="177"/>
    </location>
</feature>
<reference evidence="3" key="1">
    <citation type="submission" date="2021-01" db="EMBL/GenBank/DDBJ databases">
        <authorList>
            <person name="Corre E."/>
            <person name="Pelletier E."/>
            <person name="Niang G."/>
            <person name="Scheremetjew M."/>
            <person name="Finn R."/>
            <person name="Kale V."/>
            <person name="Holt S."/>
            <person name="Cochrane G."/>
            <person name="Meng A."/>
            <person name="Brown T."/>
            <person name="Cohen L."/>
        </authorList>
    </citation>
    <scope>NUCLEOTIDE SEQUENCE</scope>
    <source>
        <strain evidence="3">RCC3387</strain>
    </source>
</reference>
<evidence type="ECO:0000313" key="3">
    <source>
        <dbReference type="EMBL" id="CAD9609584.1"/>
    </source>
</evidence>
<dbReference type="EMBL" id="HBGW01063901">
    <property type="protein sequence ID" value="CAD9609584.1"/>
    <property type="molecule type" value="Transcribed_RNA"/>
</dbReference>
<feature type="compositionally biased region" description="Basic and acidic residues" evidence="2">
    <location>
        <begin position="125"/>
        <end position="141"/>
    </location>
</feature>
<evidence type="ECO:0000256" key="1">
    <source>
        <dbReference type="SAM" id="Coils"/>
    </source>
</evidence>
<dbReference type="AlphaFoldDB" id="A0A7S2PN61"/>
<feature type="coiled-coil region" evidence="1">
    <location>
        <begin position="187"/>
        <end position="261"/>
    </location>
</feature>
<sequence length="330" mass="38220">MANDLDVQIGLKKGQKQENADQEKKMYEIMEADLAQWKKKQGNCESEARQKALQMSKEREEQTHEMQRRKDMEAKAKFDEDKAAVERAKRELVDETNRNQAKKEAARAHQKLLMQESKSNQSDPRAAREAKIQEERRKVEEFTQMLDEQAQRNRQPVLPIRGADVQPVRGGRRGQEFYSEENVAKQLIKANQLAETKEREKHQSKKQAQCETQDFLFRQMADRNKQQEVALEQKNNLKIQAQAETREFQDSESRRLQLERRKNQEYRAALDLQVEAKKAAKKNKQDEDRLTAPEKAINRKLITEAQELLRKMPGASPRAAAGAAQAQAAA</sequence>
<feature type="compositionally biased region" description="Basic and acidic residues" evidence="2">
    <location>
        <begin position="46"/>
        <end position="107"/>
    </location>
</feature>
<accession>A0A7S2PN61</accession>
<organism evidence="3">
    <name type="scientific">Zooxanthella nutricula</name>
    <dbReference type="NCBI Taxonomy" id="1333877"/>
    <lineage>
        <taxon>Eukaryota</taxon>
        <taxon>Sar</taxon>
        <taxon>Alveolata</taxon>
        <taxon>Dinophyceae</taxon>
        <taxon>Peridiniales</taxon>
        <taxon>Peridiniales incertae sedis</taxon>
        <taxon>Zooxanthella</taxon>
    </lineage>
</organism>
<name>A0A7S2PN61_9DINO</name>
<feature type="region of interest" description="Disordered" evidence="2">
    <location>
        <begin position="277"/>
        <end position="298"/>
    </location>
</feature>
<gene>
    <name evidence="3" type="ORF">BRAN1462_LOCUS40760</name>
</gene>
<feature type="compositionally biased region" description="Basic and acidic residues" evidence="2">
    <location>
        <begin position="277"/>
        <end position="292"/>
    </location>
</feature>
<evidence type="ECO:0008006" key="4">
    <source>
        <dbReference type="Google" id="ProtNLM"/>
    </source>
</evidence>
<feature type="region of interest" description="Disordered" evidence="2">
    <location>
        <begin position="1"/>
        <end position="23"/>
    </location>
</feature>
<proteinExistence type="predicted"/>
<keyword evidence="1" id="KW-0175">Coiled coil</keyword>
<protein>
    <recommendedName>
        <fullName evidence="4">Trichohyalin-plectin-homology domain-containing protein</fullName>
    </recommendedName>
</protein>
<evidence type="ECO:0000256" key="2">
    <source>
        <dbReference type="SAM" id="MobiDB-lite"/>
    </source>
</evidence>